<dbReference type="Proteomes" id="UP000185999">
    <property type="component" value="Unassembled WGS sequence"/>
</dbReference>
<proteinExistence type="predicted"/>
<dbReference type="EMBL" id="FTOE01000002">
    <property type="protein sequence ID" value="SIS58859.1"/>
    <property type="molecule type" value="Genomic_DNA"/>
</dbReference>
<protein>
    <submittedName>
        <fullName evidence="6">Transcriptional regulator, TraR/DksA family</fullName>
    </submittedName>
</protein>
<organism evidence="6 7">
    <name type="scientific">Neptunomonas antarctica</name>
    <dbReference type="NCBI Taxonomy" id="619304"/>
    <lineage>
        <taxon>Bacteria</taxon>
        <taxon>Pseudomonadati</taxon>
        <taxon>Pseudomonadota</taxon>
        <taxon>Gammaproteobacteria</taxon>
        <taxon>Oceanospirillales</taxon>
        <taxon>Oceanospirillaceae</taxon>
        <taxon>Neptunomonas</taxon>
    </lineage>
</organism>
<dbReference type="SUPFAM" id="SSF57716">
    <property type="entry name" value="Glucocorticoid receptor-like (DNA-binding domain)"/>
    <property type="match status" value="1"/>
</dbReference>
<dbReference type="PANTHER" id="PTHR33823:SF4">
    <property type="entry name" value="GENERAL STRESS PROTEIN 16O"/>
    <property type="match status" value="1"/>
</dbReference>
<evidence type="ECO:0000313" key="6">
    <source>
        <dbReference type="EMBL" id="SIS58859.1"/>
    </source>
</evidence>
<sequence length="132" mass="14795">MSSYLSSAQLKLIKAELLELLTSLRDEVGSELDDRQGERVHEVMKEAHDSGDEATAELESTISLAHMSRHLQEVGECQAALQRLEYGTYGLCVDCGEEIELNRLKATPVSSRCLSCQSKEEHEHRENHHASM</sequence>
<evidence type="ECO:0000259" key="5">
    <source>
        <dbReference type="Pfam" id="PF01258"/>
    </source>
</evidence>
<dbReference type="InterPro" id="IPR037187">
    <property type="entry name" value="DnaK_N"/>
</dbReference>
<evidence type="ECO:0000313" key="7">
    <source>
        <dbReference type="Proteomes" id="UP000185999"/>
    </source>
</evidence>
<dbReference type="SUPFAM" id="SSF109635">
    <property type="entry name" value="DnaK suppressor protein DksA, alpha-hairpin domain"/>
    <property type="match status" value="1"/>
</dbReference>
<reference evidence="7" key="1">
    <citation type="submission" date="2017-01" db="EMBL/GenBank/DDBJ databases">
        <authorList>
            <person name="Varghese N."/>
            <person name="Submissions S."/>
        </authorList>
    </citation>
    <scope>NUCLEOTIDE SEQUENCE [LARGE SCALE GENOMIC DNA]</scope>
    <source>
        <strain evidence="7">DSM 22306</strain>
    </source>
</reference>
<dbReference type="GO" id="GO:0008270">
    <property type="term" value="F:zinc ion binding"/>
    <property type="evidence" value="ECO:0007669"/>
    <property type="project" value="UniProtKB-KW"/>
</dbReference>
<dbReference type="Gene3D" id="1.20.120.910">
    <property type="entry name" value="DksA, coiled-coil domain"/>
    <property type="match status" value="1"/>
</dbReference>
<dbReference type="OrthoDB" id="6064855at2"/>
<evidence type="ECO:0000256" key="1">
    <source>
        <dbReference type="ARBA" id="ARBA00022723"/>
    </source>
</evidence>
<keyword evidence="1" id="KW-0479">Metal-binding</keyword>
<gene>
    <name evidence="6" type="ORF">SAMN05421760_102309</name>
</gene>
<keyword evidence="2" id="KW-0863">Zinc-finger</keyword>
<dbReference type="Pfam" id="PF01258">
    <property type="entry name" value="zf-dskA_traR"/>
    <property type="match status" value="1"/>
</dbReference>
<dbReference type="AlphaFoldDB" id="A0A1N7KBE7"/>
<evidence type="ECO:0000256" key="2">
    <source>
        <dbReference type="ARBA" id="ARBA00022771"/>
    </source>
</evidence>
<keyword evidence="7" id="KW-1185">Reference proteome</keyword>
<evidence type="ECO:0000256" key="4">
    <source>
        <dbReference type="PROSITE-ProRule" id="PRU00510"/>
    </source>
</evidence>
<dbReference type="PROSITE" id="PS51128">
    <property type="entry name" value="ZF_DKSA_2"/>
    <property type="match status" value="1"/>
</dbReference>
<evidence type="ECO:0000256" key="3">
    <source>
        <dbReference type="ARBA" id="ARBA00022833"/>
    </source>
</evidence>
<dbReference type="STRING" id="619304.SAMN05421760_102309"/>
<dbReference type="PANTHER" id="PTHR33823">
    <property type="entry name" value="RNA POLYMERASE-BINDING TRANSCRIPTION FACTOR DKSA-RELATED"/>
    <property type="match status" value="1"/>
</dbReference>
<dbReference type="RefSeq" id="WP_054342405.1">
    <property type="nucleotide sequence ID" value="NZ_FTOE01000002.1"/>
</dbReference>
<accession>A0A1N7KBE7</accession>
<feature type="zinc finger region" description="dksA C4-type" evidence="4">
    <location>
        <begin position="92"/>
        <end position="116"/>
    </location>
</feature>
<dbReference type="InterPro" id="IPR000962">
    <property type="entry name" value="Znf_DskA_TraR"/>
</dbReference>
<name>A0A1N7KBE7_9GAMM</name>
<keyword evidence="3" id="KW-0862">Zinc</keyword>
<feature type="domain" description="Zinc finger DksA/TraR C4-type" evidence="5">
    <location>
        <begin position="87"/>
        <end position="122"/>
    </location>
</feature>